<feature type="compositionally biased region" description="Polar residues" evidence="1">
    <location>
        <begin position="907"/>
        <end position="954"/>
    </location>
</feature>
<comment type="caution">
    <text evidence="2">The sequence shown here is derived from an EMBL/GenBank/DDBJ whole genome shotgun (WGS) entry which is preliminary data.</text>
</comment>
<gene>
    <name evidence="2" type="ORF">C8Q71DRAFT_327909</name>
</gene>
<feature type="compositionally biased region" description="Pro residues" evidence="1">
    <location>
        <begin position="28"/>
        <end position="42"/>
    </location>
</feature>
<feature type="region of interest" description="Disordered" evidence="1">
    <location>
        <begin position="855"/>
        <end position="1011"/>
    </location>
</feature>
<dbReference type="RefSeq" id="XP_047782703.1">
    <property type="nucleotide sequence ID" value="XM_047917853.1"/>
</dbReference>
<dbReference type="Proteomes" id="UP000814176">
    <property type="component" value="Unassembled WGS sequence"/>
</dbReference>
<feature type="compositionally biased region" description="Low complexity" evidence="1">
    <location>
        <begin position="313"/>
        <end position="330"/>
    </location>
</feature>
<feature type="region of interest" description="Disordered" evidence="1">
    <location>
        <begin position="1042"/>
        <end position="1104"/>
    </location>
</feature>
<feature type="compositionally biased region" description="Low complexity" evidence="1">
    <location>
        <begin position="1"/>
        <end position="27"/>
    </location>
</feature>
<feature type="compositionally biased region" description="Acidic residues" evidence="1">
    <location>
        <begin position="108"/>
        <end position="122"/>
    </location>
</feature>
<feature type="compositionally biased region" description="Basic and acidic residues" evidence="1">
    <location>
        <begin position="1072"/>
        <end position="1082"/>
    </location>
</feature>
<feature type="compositionally biased region" description="Polar residues" evidence="1">
    <location>
        <begin position="996"/>
        <end position="1010"/>
    </location>
</feature>
<organism evidence="2 3">
    <name type="scientific">Rhodofomes roseus</name>
    <dbReference type="NCBI Taxonomy" id="34475"/>
    <lineage>
        <taxon>Eukaryota</taxon>
        <taxon>Fungi</taxon>
        <taxon>Dikarya</taxon>
        <taxon>Basidiomycota</taxon>
        <taxon>Agaricomycotina</taxon>
        <taxon>Agaricomycetes</taxon>
        <taxon>Polyporales</taxon>
        <taxon>Rhodofomes</taxon>
    </lineage>
</organism>
<proteinExistence type="predicted"/>
<feature type="compositionally biased region" description="Basic and acidic residues" evidence="1">
    <location>
        <begin position="136"/>
        <end position="149"/>
    </location>
</feature>
<dbReference type="EMBL" id="JADCUA010000003">
    <property type="protein sequence ID" value="KAH9841404.1"/>
    <property type="molecule type" value="Genomic_DNA"/>
</dbReference>
<feature type="compositionally biased region" description="Polar residues" evidence="1">
    <location>
        <begin position="193"/>
        <end position="209"/>
    </location>
</feature>
<dbReference type="GeneID" id="71998585"/>
<feature type="compositionally biased region" description="Low complexity" evidence="1">
    <location>
        <begin position="57"/>
        <end position="88"/>
    </location>
</feature>
<evidence type="ECO:0000313" key="2">
    <source>
        <dbReference type="EMBL" id="KAH9841404.1"/>
    </source>
</evidence>
<feature type="compositionally biased region" description="Basic and acidic residues" evidence="1">
    <location>
        <begin position="769"/>
        <end position="801"/>
    </location>
</feature>
<name>A0ABQ8KRH7_9APHY</name>
<reference evidence="2 3" key="1">
    <citation type="journal article" date="2021" name="Environ. Microbiol.">
        <title>Gene family expansions and transcriptome signatures uncover fungal adaptations to wood decay.</title>
        <authorList>
            <person name="Hage H."/>
            <person name="Miyauchi S."/>
            <person name="Viragh M."/>
            <person name="Drula E."/>
            <person name="Min B."/>
            <person name="Chaduli D."/>
            <person name="Navarro D."/>
            <person name="Favel A."/>
            <person name="Norest M."/>
            <person name="Lesage-Meessen L."/>
            <person name="Balint B."/>
            <person name="Merenyi Z."/>
            <person name="de Eugenio L."/>
            <person name="Morin E."/>
            <person name="Martinez A.T."/>
            <person name="Baldrian P."/>
            <person name="Stursova M."/>
            <person name="Martinez M.J."/>
            <person name="Novotny C."/>
            <person name="Magnuson J.K."/>
            <person name="Spatafora J.W."/>
            <person name="Maurice S."/>
            <person name="Pangilinan J."/>
            <person name="Andreopoulos W."/>
            <person name="LaButti K."/>
            <person name="Hundley H."/>
            <person name="Na H."/>
            <person name="Kuo A."/>
            <person name="Barry K."/>
            <person name="Lipzen A."/>
            <person name="Henrissat B."/>
            <person name="Riley R."/>
            <person name="Ahrendt S."/>
            <person name="Nagy L.G."/>
            <person name="Grigoriev I.V."/>
            <person name="Martin F."/>
            <person name="Rosso M.N."/>
        </authorList>
    </citation>
    <scope>NUCLEOTIDE SEQUENCE [LARGE SCALE GENOMIC DNA]</scope>
    <source>
        <strain evidence="2 3">CIRM-BRFM 1785</strain>
    </source>
</reference>
<sequence>MPPRPALASRSRRPLSAIYIGSGSTPTSSPPSIPDLPEPPSPSTSHGSGLPSPPATNSTGSGSVGDSNSNSAGSLRQRSSASRSNSSSEMPHGYDWPRNGKRSSQVFTDEEEDGGGVDNEEDNTARLSGRRRQSKTAHEDNTSALDRVRSLTQRNRMVLDKLSSISRNNSPAPISSPAPSNNPRSPVSPPSAIGTSSRTSVRPQSASNPLPTPARRIENSHSGSETERESQHNSYSSDDLVATPPSRPEIRAPFPIRERRISAPASPAKGRPQRDRDRGPSPGPSRTPRKRMSMAMSVDEGHRHTHGDEDDVLTSALAAVASSRRSPGSGKKSRQPLPREFRDRRSPEEKGEPSTPHRNRNGYDRSSPSSPRGPRSTLPSNTQLSPRRPGQPRYSTVRDLTRKHQTRWLSEDLSASLEDEEPSYTNESIESVGRRQGHRGGSSDTLLAGNGGRTLIGEGLRAAGLAKRRDPGDDLFGGELTAPGSPRRTKSTGNSSIVQGQSGLGAPPPRFDPHTPVNNAYRRDDRMTRSGGMLARPGTSMAALHHDTPEIPPPRTAPPGLRAYKSTYVLAARESVTSPQVQQEFADRAYSSPFASVRAASTAAVGSPGLNKDMNAEHRRLMMEALTMFESQLSRFPPMGQTTTNTIPELFQTAQHVVHSLDKLNGMLKSGTNRALEAQIDAEVTDLSMGIDLPELWREVGAEHRENLRMSDEVVRNMTGFLLGVGKVFRDATSAKDPQQHLRTVSLDESPTTRLAPDTGVTHSGGRSSDGRKSRGTRRSWDPRDARESSLARLSSLERSHVRPASALHRSSTTSSSEGRSVADAVDGTPQTIKVSTMAPSSSIRRMYLSRDQRATPEGLAPIHTNLNLAKQGSPDKYEPSPTPTSRTSLSALSERQRNFPPASVAPSLSTLPSESLITRTVSTSSSENSNAQRKVSSSSTLTVRAEPSASSPFSAVLKPPGATTSLTPATISAERSPGEPPVTAYYRPNMDRSESSGSSRAGPNRNVDTVSRASLARLRSASNASSAMDDEPPVRLEAAPILSPMSGNETERPESWRRTVAARPRASLESAWEREREERNATRNATVAGRKERRRTITEIFQR</sequence>
<feature type="compositionally biased region" description="Basic and acidic residues" evidence="1">
    <location>
        <begin position="337"/>
        <end position="352"/>
    </location>
</feature>
<evidence type="ECO:0000256" key="1">
    <source>
        <dbReference type="SAM" id="MobiDB-lite"/>
    </source>
</evidence>
<feature type="compositionally biased region" description="Polar residues" evidence="1">
    <location>
        <begin position="741"/>
        <end position="753"/>
    </location>
</feature>
<accession>A0ABQ8KRH7</accession>
<keyword evidence="3" id="KW-1185">Reference proteome</keyword>
<evidence type="ECO:0000313" key="3">
    <source>
        <dbReference type="Proteomes" id="UP000814176"/>
    </source>
</evidence>
<feature type="compositionally biased region" description="Basic and acidic residues" evidence="1">
    <location>
        <begin position="215"/>
        <end position="231"/>
    </location>
</feature>
<feature type="region of interest" description="Disordered" evidence="1">
    <location>
        <begin position="1"/>
        <end position="452"/>
    </location>
</feature>
<feature type="compositionally biased region" description="Polar residues" evidence="1">
    <location>
        <begin position="491"/>
        <end position="501"/>
    </location>
</feature>
<feature type="region of interest" description="Disordered" evidence="1">
    <location>
        <begin position="468"/>
        <end position="524"/>
    </location>
</feature>
<protein>
    <submittedName>
        <fullName evidence="2">Uncharacterized protein</fullName>
    </submittedName>
</protein>
<feature type="region of interest" description="Disordered" evidence="1">
    <location>
        <begin position="734"/>
        <end position="831"/>
    </location>
</feature>
<feature type="compositionally biased region" description="Low complexity" evidence="1">
    <location>
        <begin position="365"/>
        <end position="380"/>
    </location>
</feature>
<feature type="compositionally biased region" description="Low complexity" evidence="1">
    <location>
        <begin position="163"/>
        <end position="185"/>
    </location>
</feature>